<dbReference type="InterPro" id="IPR051168">
    <property type="entry name" value="AASS"/>
</dbReference>
<gene>
    <name evidence="6" type="primary">LOC101846507</name>
</gene>
<dbReference type="GeneID" id="101846507"/>
<accession>A0ABM0JS75</accession>
<reference evidence="6" key="1">
    <citation type="submission" date="2025-08" db="UniProtKB">
        <authorList>
            <consortium name="RefSeq"/>
        </authorList>
    </citation>
    <scope>IDENTIFICATION</scope>
</reference>
<name>A0ABM0JS75_APLCA</name>
<dbReference type="Gene3D" id="3.40.50.720">
    <property type="entry name" value="NAD(P)-binding Rossmann-like Domain"/>
    <property type="match status" value="2"/>
</dbReference>
<dbReference type="InterPro" id="IPR007698">
    <property type="entry name" value="AlaDH/PNT_NAD(H)-bd"/>
</dbReference>
<feature type="domain" description="Alanine dehydrogenase/pyridine nucleotide transhydrogenase N-terminal" evidence="4">
    <location>
        <begin position="48"/>
        <end position="178"/>
    </location>
</feature>
<proteinExistence type="inferred from homology"/>
<organism evidence="5 6">
    <name type="scientific">Aplysia californica</name>
    <name type="common">California sea hare</name>
    <dbReference type="NCBI Taxonomy" id="6500"/>
    <lineage>
        <taxon>Eukaryota</taxon>
        <taxon>Metazoa</taxon>
        <taxon>Spiralia</taxon>
        <taxon>Lophotrochozoa</taxon>
        <taxon>Mollusca</taxon>
        <taxon>Gastropoda</taxon>
        <taxon>Heterobranchia</taxon>
        <taxon>Euthyneura</taxon>
        <taxon>Tectipleura</taxon>
        <taxon>Aplysiida</taxon>
        <taxon>Aplysioidea</taxon>
        <taxon>Aplysiidae</taxon>
        <taxon>Aplysia</taxon>
    </lineage>
</organism>
<feature type="domain" description="Alanine dehydrogenase/pyridine nucleotide transhydrogenase NAD(H)-binding" evidence="3">
    <location>
        <begin position="218"/>
        <end position="422"/>
    </location>
</feature>
<dbReference type="Pfam" id="PF05222">
    <property type="entry name" value="AlaDh_PNT_N"/>
    <property type="match status" value="1"/>
</dbReference>
<dbReference type="PANTHER" id="PTHR11133">
    <property type="entry name" value="SACCHAROPINE DEHYDROGENASE"/>
    <property type="match status" value="1"/>
</dbReference>
<evidence type="ECO:0000259" key="3">
    <source>
        <dbReference type="SMART" id="SM01002"/>
    </source>
</evidence>
<dbReference type="SMART" id="SM01002">
    <property type="entry name" value="AlaDh_PNT_C"/>
    <property type="match status" value="1"/>
</dbReference>
<evidence type="ECO:0000313" key="6">
    <source>
        <dbReference type="RefSeq" id="XP_005100311.2"/>
    </source>
</evidence>
<dbReference type="PANTHER" id="PTHR11133:SF22">
    <property type="entry name" value="ALPHA-AMINOADIPIC SEMIALDEHYDE SYNTHASE, MITOCHONDRIAL"/>
    <property type="match status" value="1"/>
</dbReference>
<dbReference type="RefSeq" id="XP_005100311.2">
    <property type="nucleotide sequence ID" value="XM_005100254.3"/>
</dbReference>
<dbReference type="SUPFAM" id="SSF52283">
    <property type="entry name" value="Formate/glycerate dehydrogenase catalytic domain-like"/>
    <property type="match status" value="1"/>
</dbReference>
<dbReference type="CDD" id="cd12189">
    <property type="entry name" value="LKR_SDH_like"/>
    <property type="match status" value="1"/>
</dbReference>
<dbReference type="Proteomes" id="UP000694888">
    <property type="component" value="Unplaced"/>
</dbReference>
<protein>
    <submittedName>
        <fullName evidence="6">Alpha-aminoadipic semialdehyde synthase, mitochondrial</fullName>
    </submittedName>
</protein>
<keyword evidence="5" id="KW-1185">Reference proteome</keyword>
<dbReference type="SMART" id="SM01003">
    <property type="entry name" value="AlaDh_PNT_N"/>
    <property type="match status" value="1"/>
</dbReference>
<evidence type="ECO:0000313" key="5">
    <source>
        <dbReference type="Proteomes" id="UP000694888"/>
    </source>
</evidence>
<keyword evidence="2" id="KW-0560">Oxidoreductase</keyword>
<evidence type="ECO:0000256" key="2">
    <source>
        <dbReference type="ARBA" id="ARBA00023002"/>
    </source>
</evidence>
<dbReference type="Pfam" id="PF01262">
    <property type="entry name" value="AlaDh_PNT_C"/>
    <property type="match status" value="1"/>
</dbReference>
<dbReference type="InterPro" id="IPR007886">
    <property type="entry name" value="AlaDH/PNT_N"/>
</dbReference>
<evidence type="ECO:0000259" key="4">
    <source>
        <dbReference type="SMART" id="SM01003"/>
    </source>
</evidence>
<sequence length="493" mass="54398">MSCMLARNACSPGGSTVFSQPWRGGRVLTQTATPALCSVHSSQQPVMAVRRETSKLWETRAPLSPQHVKKLVQKGVKVIVQPSDRRVYSTEEYADVGAVIKEDMSEASLIMGVKTMSADSLMRDKTYAFFSHTIKGKADYMPLLDAILEKNIRLIDYEKMVDEYGQRLVAFGKYAGMSGMINILHGMGLRLLALGHRTPFMFIGPSHNYQHTEMARQAVRDAGYQIALGRMSKSIGPLTFVITGSGNVSQGAQEILNELPHEYIEPEDLPKVAAGGSKNKIYACVVSRDDHYVPKNGGTFNADEYERYPERYASTFSHNIAPYASCIINGMYWAPGSPHLITIPDAKKLLRPTDYAPRTPSSPGCPTLPHRLLAICDVSSDPGGAFEFVKECTSIEKPFSLYDAEQNVNKESFSGDGVLICSIDNMPAQIPREATDFFGSLLLPYISEMLKSDAKQPFQDYSCSPVVKNAVIASNGSLTPDYEYIQDLRRKSA</sequence>
<evidence type="ECO:0000256" key="1">
    <source>
        <dbReference type="ARBA" id="ARBA00005624"/>
    </source>
</evidence>
<comment type="similarity">
    <text evidence="1">In the N-terminal section; belongs to the AlaDH/PNT family.</text>
</comment>